<organism evidence="2 3">
    <name type="scientific">Tegillarca granosa</name>
    <name type="common">Malaysian cockle</name>
    <name type="synonym">Anadara granosa</name>
    <dbReference type="NCBI Taxonomy" id="220873"/>
    <lineage>
        <taxon>Eukaryota</taxon>
        <taxon>Metazoa</taxon>
        <taxon>Spiralia</taxon>
        <taxon>Lophotrochozoa</taxon>
        <taxon>Mollusca</taxon>
        <taxon>Bivalvia</taxon>
        <taxon>Autobranchia</taxon>
        <taxon>Pteriomorphia</taxon>
        <taxon>Arcoida</taxon>
        <taxon>Arcoidea</taxon>
        <taxon>Arcidae</taxon>
        <taxon>Tegillarca</taxon>
    </lineage>
</organism>
<sequence>MISSFVKRKKNLKGYLYQLLKEIIFIDSKFEKSKMEWIKWSQSSICRKNKYCVTYGVRHKKTQEIDIMTYVDYVDIHGSAYVAGLRKGICVARGLNREDVFRQSIYSNKSSLNSWDDISLISSPQMLRNQTKSWATNSGSSDNITLKSSNEGEDNSIEESLNFDDSYIDITYADSDSDSGACMNDSVFEINQSKNKIDENREKEEIKMNIKLNVLKNKSVLADSKSINSIGSCEIDVLKTEEEQQISQCDINSDIQDRLNCDLTIKNIETNSSDTDIGMNTSDSDVVLDEDTLSKISVSEQKENICNEDKYDNF</sequence>
<comment type="caution">
    <text evidence="2">The sequence shown here is derived from an EMBL/GenBank/DDBJ whole genome shotgun (WGS) entry which is preliminary data.</text>
</comment>
<name>A0ABQ9FZ05_TEGGR</name>
<gene>
    <name evidence="2" type="ORF">KUTeg_002510</name>
</gene>
<evidence type="ECO:0000313" key="3">
    <source>
        <dbReference type="Proteomes" id="UP001217089"/>
    </source>
</evidence>
<evidence type="ECO:0000256" key="1">
    <source>
        <dbReference type="SAM" id="MobiDB-lite"/>
    </source>
</evidence>
<feature type="region of interest" description="Disordered" evidence="1">
    <location>
        <begin position="132"/>
        <end position="157"/>
    </location>
</feature>
<proteinExistence type="predicted"/>
<dbReference type="Proteomes" id="UP001217089">
    <property type="component" value="Unassembled WGS sequence"/>
</dbReference>
<protein>
    <submittedName>
        <fullName evidence="2">Uncharacterized protein</fullName>
    </submittedName>
</protein>
<keyword evidence="3" id="KW-1185">Reference proteome</keyword>
<evidence type="ECO:0000313" key="2">
    <source>
        <dbReference type="EMBL" id="KAJ8320923.1"/>
    </source>
</evidence>
<reference evidence="2 3" key="1">
    <citation type="submission" date="2022-12" db="EMBL/GenBank/DDBJ databases">
        <title>Chromosome-level genome of Tegillarca granosa.</title>
        <authorList>
            <person name="Kim J."/>
        </authorList>
    </citation>
    <scope>NUCLEOTIDE SEQUENCE [LARGE SCALE GENOMIC DNA]</scope>
    <source>
        <strain evidence="2">Teg-2019</strain>
        <tissue evidence="2">Adductor muscle</tissue>
    </source>
</reference>
<feature type="compositionally biased region" description="Polar residues" evidence="1">
    <location>
        <begin position="132"/>
        <end position="149"/>
    </location>
</feature>
<dbReference type="EMBL" id="JARBDR010000141">
    <property type="protein sequence ID" value="KAJ8320923.1"/>
    <property type="molecule type" value="Genomic_DNA"/>
</dbReference>
<accession>A0ABQ9FZ05</accession>